<evidence type="ECO:0000256" key="6">
    <source>
        <dbReference type="ARBA" id="ARBA00037432"/>
    </source>
</evidence>
<keyword evidence="2 9" id="KW-0728">SH3 domain</keyword>
<gene>
    <name evidence="11" type="ORF">PTSG_10844</name>
</gene>
<dbReference type="OrthoDB" id="207120at2759"/>
<dbReference type="InterPro" id="IPR002110">
    <property type="entry name" value="Ankyrin_rpt"/>
</dbReference>
<evidence type="ECO:0000256" key="3">
    <source>
        <dbReference type="ARBA" id="ARBA00022490"/>
    </source>
</evidence>
<evidence type="ECO:0000256" key="7">
    <source>
        <dbReference type="ARBA" id="ARBA00040640"/>
    </source>
</evidence>
<evidence type="ECO:0000256" key="2">
    <source>
        <dbReference type="ARBA" id="ARBA00022443"/>
    </source>
</evidence>
<dbReference type="PROSITE" id="PS50297">
    <property type="entry name" value="ANK_REP_REGION"/>
    <property type="match status" value="1"/>
</dbReference>
<dbReference type="STRING" id="946362.F2URJ3"/>
<dbReference type="Gene3D" id="1.25.40.20">
    <property type="entry name" value="Ankyrin repeat-containing domain"/>
    <property type="match status" value="1"/>
</dbReference>
<dbReference type="SUPFAM" id="SSF50044">
    <property type="entry name" value="SH3-domain"/>
    <property type="match status" value="1"/>
</dbReference>
<dbReference type="EMBL" id="GL832991">
    <property type="protein sequence ID" value="EGD80162.1"/>
    <property type="molecule type" value="Genomic_DNA"/>
</dbReference>
<evidence type="ECO:0000256" key="8">
    <source>
        <dbReference type="PROSITE-ProRule" id="PRU00023"/>
    </source>
</evidence>
<dbReference type="FunCoup" id="F2URJ3">
    <property type="interactions" value="219"/>
</dbReference>
<feature type="domain" description="SH3" evidence="10">
    <location>
        <begin position="13"/>
        <end position="80"/>
    </location>
</feature>
<evidence type="ECO:0000256" key="4">
    <source>
        <dbReference type="ARBA" id="ARBA00022737"/>
    </source>
</evidence>
<dbReference type="Proteomes" id="UP000007799">
    <property type="component" value="Unassembled WGS sequence"/>
</dbReference>
<evidence type="ECO:0000256" key="5">
    <source>
        <dbReference type="ARBA" id="ARBA00023043"/>
    </source>
</evidence>
<dbReference type="RefSeq" id="XP_004988224.1">
    <property type="nucleotide sequence ID" value="XM_004988167.1"/>
</dbReference>
<dbReference type="PROSITE" id="PS50088">
    <property type="entry name" value="ANK_REPEAT"/>
    <property type="match status" value="1"/>
</dbReference>
<dbReference type="InterPro" id="IPR036028">
    <property type="entry name" value="SH3-like_dom_sf"/>
</dbReference>
<feature type="repeat" description="ANK" evidence="8">
    <location>
        <begin position="89"/>
        <end position="112"/>
    </location>
</feature>
<name>F2URJ3_SALR5</name>
<comment type="subcellular location">
    <subcellularLocation>
        <location evidence="1">Cytoplasm</location>
    </subcellularLocation>
</comment>
<keyword evidence="12" id="KW-1185">Reference proteome</keyword>
<reference evidence="11" key="1">
    <citation type="submission" date="2009-08" db="EMBL/GenBank/DDBJ databases">
        <title>Annotation of Salpingoeca rosetta.</title>
        <authorList>
            <consortium name="The Broad Institute Genome Sequencing Platform"/>
            <person name="Russ C."/>
            <person name="Cuomo C."/>
            <person name="Burger G."/>
            <person name="Gray M.W."/>
            <person name="Holland P.W.H."/>
            <person name="King N."/>
            <person name="Lang F.B.F."/>
            <person name="Roger A.J."/>
            <person name="Ruiz-Trillo I."/>
            <person name="Young S.K."/>
            <person name="Zeng Q."/>
            <person name="Gargeya S."/>
            <person name="Alvarado L."/>
            <person name="Berlin A."/>
            <person name="Chapman S.B."/>
            <person name="Chen Z."/>
            <person name="Freedman E."/>
            <person name="Gellesch M."/>
            <person name="Goldberg J."/>
            <person name="Griggs A."/>
            <person name="Gujja S."/>
            <person name="Heilman E."/>
            <person name="Heiman D."/>
            <person name="Howarth C."/>
            <person name="Mehta T."/>
            <person name="Neiman D."/>
            <person name="Pearson M."/>
            <person name="Roberts A."/>
            <person name="Saif S."/>
            <person name="Shea T."/>
            <person name="Shenoy N."/>
            <person name="Sisk P."/>
            <person name="Stolte C."/>
            <person name="Sykes S."/>
            <person name="White J."/>
            <person name="Yandava C."/>
            <person name="Haas B."/>
            <person name="Nusbaum C."/>
            <person name="Birren B."/>
        </authorList>
    </citation>
    <scope>NUCLEOTIDE SEQUENCE [LARGE SCALE GENOMIC DNA]</scope>
    <source>
        <strain evidence="11">ATCC 50818</strain>
    </source>
</reference>
<protein>
    <recommendedName>
        <fullName evidence="7">Osteoclast-stimulating factor 1</fullName>
    </recommendedName>
</protein>
<evidence type="ECO:0000313" key="12">
    <source>
        <dbReference type="Proteomes" id="UP000007799"/>
    </source>
</evidence>
<evidence type="ECO:0000259" key="10">
    <source>
        <dbReference type="PROSITE" id="PS50002"/>
    </source>
</evidence>
<dbReference type="GO" id="GO:0007165">
    <property type="term" value="P:signal transduction"/>
    <property type="evidence" value="ECO:0007669"/>
    <property type="project" value="TreeGrafter"/>
</dbReference>
<dbReference type="PROSITE" id="PS50002">
    <property type="entry name" value="SH3"/>
    <property type="match status" value="1"/>
</dbReference>
<dbReference type="Pfam" id="PF00018">
    <property type="entry name" value="SH3_1"/>
    <property type="match status" value="1"/>
</dbReference>
<keyword evidence="5 8" id="KW-0040">ANK repeat</keyword>
<dbReference type="GO" id="GO:0005737">
    <property type="term" value="C:cytoplasm"/>
    <property type="evidence" value="ECO:0007669"/>
    <property type="project" value="UniProtKB-SubCell"/>
</dbReference>
<organism evidence="12">
    <name type="scientific">Salpingoeca rosetta (strain ATCC 50818 / BSB-021)</name>
    <dbReference type="NCBI Taxonomy" id="946362"/>
    <lineage>
        <taxon>Eukaryota</taxon>
        <taxon>Choanoflagellata</taxon>
        <taxon>Craspedida</taxon>
        <taxon>Salpingoecidae</taxon>
        <taxon>Salpingoeca</taxon>
    </lineage>
</organism>
<dbReference type="PANTHER" id="PTHR24155:SF10">
    <property type="entry name" value="OSTEOCLAST-STIMULATING FACTOR 1"/>
    <property type="match status" value="1"/>
</dbReference>
<evidence type="ECO:0000256" key="9">
    <source>
        <dbReference type="PROSITE-ProRule" id="PRU00192"/>
    </source>
</evidence>
<keyword evidence="4" id="KW-0677">Repeat</keyword>
<dbReference type="SMART" id="SM00248">
    <property type="entry name" value="ANK"/>
    <property type="match status" value="2"/>
</dbReference>
<evidence type="ECO:0000256" key="1">
    <source>
        <dbReference type="ARBA" id="ARBA00004496"/>
    </source>
</evidence>
<proteinExistence type="predicted"/>
<comment type="function">
    <text evidence="6">Induces bone resorption, acting probably through a signaling cascade which results in the secretion of factor(s) enhancing osteoclast formation and activity.</text>
</comment>
<dbReference type="Gene3D" id="2.30.30.40">
    <property type="entry name" value="SH3 Domains"/>
    <property type="match status" value="1"/>
</dbReference>
<dbReference type="PANTHER" id="PTHR24155">
    <property type="entry name" value="OSTEOCLAST-STIMULATING FACTOR 1"/>
    <property type="match status" value="1"/>
</dbReference>
<dbReference type="SUPFAM" id="SSF48403">
    <property type="entry name" value="Ankyrin repeat"/>
    <property type="match status" value="1"/>
</dbReference>
<dbReference type="KEGG" id="sre:PTSG_10844"/>
<accession>F2URJ3</accession>
<keyword evidence="3" id="KW-0963">Cytoplasm</keyword>
<dbReference type="AlphaFoldDB" id="F2URJ3"/>
<sequence>MPPPKPPAPAKPGKVSVYRALYPYTAQHADELSFEEGDLIYVQKQVGFEKSGNTESVDNPLHEAAKRGNLPFLIECLTNGVSPNALDKAGATPLHWAARGGHVDCAEELLKRPNCRADVQNKLGDTPLHNAAWKGSVEVRWTMDTGLRIAFGLVEVEREGHVLGCVEKMSRLLKIRVTSAIDDDYGDSDEDED</sequence>
<dbReference type="Pfam" id="PF12796">
    <property type="entry name" value="Ank_2"/>
    <property type="match status" value="1"/>
</dbReference>
<dbReference type="GeneID" id="16068751"/>
<dbReference type="eggNOG" id="ENOG502T032">
    <property type="taxonomic scope" value="Eukaryota"/>
</dbReference>
<evidence type="ECO:0000313" key="11">
    <source>
        <dbReference type="EMBL" id="EGD80162.1"/>
    </source>
</evidence>
<dbReference type="OMA" id="XARTDLR"/>
<dbReference type="InParanoid" id="F2URJ3"/>
<dbReference type="InterPro" id="IPR036770">
    <property type="entry name" value="Ankyrin_rpt-contain_sf"/>
</dbReference>
<dbReference type="InterPro" id="IPR001452">
    <property type="entry name" value="SH3_domain"/>
</dbReference>